<dbReference type="Proteomes" id="UP000001064">
    <property type="component" value="Unassembled WGS sequence"/>
</dbReference>
<dbReference type="Pfam" id="PF00069">
    <property type="entry name" value="Pkinase"/>
    <property type="match status" value="1"/>
</dbReference>
<evidence type="ECO:0000313" key="6">
    <source>
        <dbReference type="Proteomes" id="UP000001064"/>
    </source>
</evidence>
<dbReference type="VEuPathDB" id="AmoebaDB:DICPUDRAFT_57173"/>
<evidence type="ECO:0000256" key="1">
    <source>
        <dbReference type="ARBA" id="ARBA00008874"/>
    </source>
</evidence>
<feature type="compositionally biased region" description="Basic and acidic residues" evidence="3">
    <location>
        <begin position="10"/>
        <end position="34"/>
    </location>
</feature>
<evidence type="ECO:0000256" key="2">
    <source>
        <dbReference type="PROSITE-ProRule" id="PRU10141"/>
    </source>
</evidence>
<dbReference type="SMART" id="SM00220">
    <property type="entry name" value="S_TKc"/>
    <property type="match status" value="1"/>
</dbReference>
<keyword evidence="6" id="KW-1185">Reference proteome</keyword>
<dbReference type="InParanoid" id="F0ZUS2"/>
<dbReference type="InterPro" id="IPR017441">
    <property type="entry name" value="Protein_kinase_ATP_BS"/>
</dbReference>
<keyword evidence="2" id="KW-0547">Nucleotide-binding</keyword>
<dbReference type="KEGG" id="dpp:DICPUDRAFT_57173"/>
<gene>
    <name evidence="5" type="ORF">DICPUDRAFT_57173</name>
</gene>
<dbReference type="PROSITE" id="PS00107">
    <property type="entry name" value="PROTEIN_KINASE_ATP"/>
    <property type="match status" value="1"/>
</dbReference>
<dbReference type="PANTHER" id="PTHR48014">
    <property type="entry name" value="SERINE/THREONINE-PROTEIN KINASE FRAY2"/>
    <property type="match status" value="1"/>
</dbReference>
<dbReference type="GO" id="GO:1902554">
    <property type="term" value="C:serine/threonine protein kinase complex"/>
    <property type="evidence" value="ECO:0000318"/>
    <property type="project" value="GO_Central"/>
</dbReference>
<dbReference type="SUPFAM" id="SSF56112">
    <property type="entry name" value="Protein kinase-like (PK-like)"/>
    <property type="match status" value="1"/>
</dbReference>
<dbReference type="GO" id="GO:0006611">
    <property type="term" value="P:protein export from nucleus"/>
    <property type="evidence" value="ECO:0000318"/>
    <property type="project" value="GO_Central"/>
</dbReference>
<proteinExistence type="inferred from homology"/>
<reference evidence="6" key="1">
    <citation type="journal article" date="2011" name="Genome Biol.">
        <title>Comparative genomics of the social amoebae Dictyostelium discoideum and Dictyostelium purpureum.</title>
        <authorList>
            <consortium name="US DOE Joint Genome Institute (JGI-PGF)"/>
            <person name="Sucgang R."/>
            <person name="Kuo A."/>
            <person name="Tian X."/>
            <person name="Salerno W."/>
            <person name="Parikh A."/>
            <person name="Feasley C.L."/>
            <person name="Dalin E."/>
            <person name="Tu H."/>
            <person name="Huang E."/>
            <person name="Barry K."/>
            <person name="Lindquist E."/>
            <person name="Shapiro H."/>
            <person name="Bruce D."/>
            <person name="Schmutz J."/>
            <person name="Salamov A."/>
            <person name="Fey P."/>
            <person name="Gaudet P."/>
            <person name="Anjard C."/>
            <person name="Babu M.M."/>
            <person name="Basu S."/>
            <person name="Bushmanova Y."/>
            <person name="van der Wel H."/>
            <person name="Katoh-Kurasawa M."/>
            <person name="Dinh C."/>
            <person name="Coutinho P.M."/>
            <person name="Saito T."/>
            <person name="Elias M."/>
            <person name="Schaap P."/>
            <person name="Kay R.R."/>
            <person name="Henrissat B."/>
            <person name="Eichinger L."/>
            <person name="Rivero F."/>
            <person name="Putnam N.H."/>
            <person name="West C.M."/>
            <person name="Loomis W.F."/>
            <person name="Chisholm R.L."/>
            <person name="Shaulsky G."/>
            <person name="Strassmann J.E."/>
            <person name="Queller D.C."/>
            <person name="Kuspa A."/>
            <person name="Grigoriev I.V."/>
        </authorList>
    </citation>
    <scope>NUCLEOTIDE SEQUENCE [LARGE SCALE GENOMIC DNA]</scope>
    <source>
        <strain evidence="6">QSDP1</strain>
    </source>
</reference>
<evidence type="ECO:0000259" key="4">
    <source>
        <dbReference type="PROSITE" id="PS50011"/>
    </source>
</evidence>
<feature type="non-terminal residue" evidence="5">
    <location>
        <position position="1"/>
    </location>
</feature>
<feature type="domain" description="Protein kinase" evidence="4">
    <location>
        <begin position="51"/>
        <end position="310"/>
    </location>
</feature>
<dbReference type="Gene3D" id="3.30.200.20">
    <property type="entry name" value="Phosphorylase Kinase, domain 1"/>
    <property type="match status" value="1"/>
</dbReference>
<dbReference type="GO" id="GO:0005524">
    <property type="term" value="F:ATP binding"/>
    <property type="evidence" value="ECO:0007669"/>
    <property type="project" value="UniProtKB-UniRule"/>
</dbReference>
<dbReference type="GeneID" id="10507338"/>
<sequence>MSTNPTNINEYHDKHHDKPEKDKEKEKDKDKEKLNIQVKPRKNYPNSADQYELKEIIGKGGSGCVQRAVCVPFQENVAIKIIDLEHCKNVSLEEIRKEIQAMSLCHHPNVVAYHTSFVQNESLWVIMDFLSAGSCSDIMRFSFPNGFEEHVIATILKESLKAICYFHKTGRIHRDIKSGNILIDSNGNIQLSDFGVSATLVDTGETSRNTFVGTPCWMAPEIMEQVNYDYAVDIWSFGITALELARGKAPFSDYPPMKVLLLTLQNPPPSLDADGESKWSHSFKDMVERCLQKDPAKRPIPAKLLEHRFFKQAKKPEYLVQHILSKLPPLGQRYQMLSEDSFAMLRNTS</sequence>
<dbReference type="InterPro" id="IPR047173">
    <property type="entry name" value="STRAD_A/B-like"/>
</dbReference>
<evidence type="ECO:0000313" key="5">
    <source>
        <dbReference type="EMBL" id="EGC32324.1"/>
    </source>
</evidence>
<organism evidence="5 6">
    <name type="scientific">Dictyostelium purpureum</name>
    <name type="common">Slime mold</name>
    <dbReference type="NCBI Taxonomy" id="5786"/>
    <lineage>
        <taxon>Eukaryota</taxon>
        <taxon>Amoebozoa</taxon>
        <taxon>Evosea</taxon>
        <taxon>Eumycetozoa</taxon>
        <taxon>Dictyostelia</taxon>
        <taxon>Dictyosteliales</taxon>
        <taxon>Dictyosteliaceae</taxon>
        <taxon>Dictyostelium</taxon>
    </lineage>
</organism>
<dbReference type="STRING" id="5786.F0ZUS2"/>
<dbReference type="OrthoDB" id="248923at2759"/>
<evidence type="ECO:0000256" key="3">
    <source>
        <dbReference type="SAM" id="MobiDB-lite"/>
    </source>
</evidence>
<accession>F0ZUS2</accession>
<dbReference type="InterPro" id="IPR011009">
    <property type="entry name" value="Kinase-like_dom_sf"/>
</dbReference>
<dbReference type="Gene3D" id="1.10.510.10">
    <property type="entry name" value="Transferase(Phosphotransferase) domain 1"/>
    <property type="match status" value="1"/>
</dbReference>
<dbReference type="InterPro" id="IPR000719">
    <property type="entry name" value="Prot_kinase_dom"/>
</dbReference>
<dbReference type="PANTHER" id="PTHR48014:SF21">
    <property type="entry name" value="SERINE_THREONINE-PROTEIN KINASE FRAY2"/>
    <property type="match status" value="1"/>
</dbReference>
<feature type="binding site" evidence="2">
    <location>
        <position position="80"/>
    </location>
    <ligand>
        <name>ATP</name>
        <dbReference type="ChEBI" id="CHEBI:30616"/>
    </ligand>
</feature>
<dbReference type="OMA" id="YYGCFLD"/>
<dbReference type="EMBL" id="GL871199">
    <property type="protein sequence ID" value="EGC32324.1"/>
    <property type="molecule type" value="Genomic_DNA"/>
</dbReference>
<dbReference type="GO" id="GO:0043539">
    <property type="term" value="F:protein serine/threonine kinase activator activity"/>
    <property type="evidence" value="ECO:0000318"/>
    <property type="project" value="GO_Central"/>
</dbReference>
<dbReference type="AlphaFoldDB" id="F0ZUS2"/>
<protein>
    <recommendedName>
        <fullName evidence="4">Protein kinase domain-containing protein</fullName>
    </recommendedName>
</protein>
<name>F0ZUS2_DICPU</name>
<dbReference type="FunFam" id="1.10.510.10:FF:000947">
    <property type="entry name" value="serine/threonine-protein kinase OSR1"/>
    <property type="match status" value="1"/>
</dbReference>
<comment type="similarity">
    <text evidence="1">Belongs to the protein kinase superfamily. STE Ser/Thr protein kinase family. STE20 subfamily.</text>
</comment>
<dbReference type="GO" id="GO:0004672">
    <property type="term" value="F:protein kinase activity"/>
    <property type="evidence" value="ECO:0007669"/>
    <property type="project" value="InterPro"/>
</dbReference>
<dbReference type="RefSeq" id="XP_003291166.1">
    <property type="nucleotide sequence ID" value="XM_003291118.1"/>
</dbReference>
<feature type="region of interest" description="Disordered" evidence="3">
    <location>
        <begin position="1"/>
        <end position="44"/>
    </location>
</feature>
<keyword evidence="2" id="KW-0067">ATP-binding</keyword>
<dbReference type="eggNOG" id="KOG0582">
    <property type="taxonomic scope" value="Eukaryota"/>
</dbReference>
<dbReference type="PROSITE" id="PS50011">
    <property type="entry name" value="PROTEIN_KINASE_DOM"/>
    <property type="match status" value="1"/>
</dbReference>